<feature type="transmembrane region" description="Helical" evidence="1">
    <location>
        <begin position="204"/>
        <end position="224"/>
    </location>
</feature>
<feature type="transmembrane region" description="Helical" evidence="1">
    <location>
        <begin position="81"/>
        <end position="102"/>
    </location>
</feature>
<keyword evidence="1" id="KW-0472">Membrane</keyword>
<dbReference type="RefSeq" id="WP_148974613.1">
    <property type="nucleotide sequence ID" value="NZ_JBNIKU010000007.1"/>
</dbReference>
<name>A0A5D4RAP1_9BACI</name>
<feature type="transmembrane region" description="Helical" evidence="1">
    <location>
        <begin position="264"/>
        <end position="288"/>
    </location>
</feature>
<comment type="caution">
    <text evidence="2">The sequence shown here is derived from an EMBL/GenBank/DDBJ whole genome shotgun (WGS) entry which is preliminary data.</text>
</comment>
<organism evidence="2 3">
    <name type="scientific">Bacillus infantis</name>
    <dbReference type="NCBI Taxonomy" id="324767"/>
    <lineage>
        <taxon>Bacteria</taxon>
        <taxon>Bacillati</taxon>
        <taxon>Bacillota</taxon>
        <taxon>Bacilli</taxon>
        <taxon>Bacillales</taxon>
        <taxon>Bacillaceae</taxon>
        <taxon>Bacillus</taxon>
    </lineage>
</organism>
<accession>A0A5D4RAP1</accession>
<sequence>MKSQLERFVMKIVQHTECSKEEKEDLFEELMIHLQLSKEHFQEQGFSESEAEQKAMEQFGEKGEIGSQIQQSLFPYRKEMMLTLAISSILFTIGAYLGQLLINGDAHIGWLLLSMGASSMILFLAVNQVFHLNRKRWMNSLLILHILVYAAGYLLAGNLDHDISLGLSIWDWLNILLAIVLVYRTTLYDFSAGSGKMDKTLKKLHAINITAGVLIIAACLFFAWGGLIMIGLHPVILISLSPILLWIILYIIQIKISGRNKKLAYGLSAIPFIAILAGLALIYAPALFH</sequence>
<reference evidence="2 3" key="1">
    <citation type="submission" date="2019-08" db="EMBL/GenBank/DDBJ databases">
        <title>Bacillus genomes from the desert of Cuatro Cienegas, Coahuila.</title>
        <authorList>
            <person name="Olmedo-Alvarez G."/>
        </authorList>
    </citation>
    <scope>NUCLEOTIDE SEQUENCE [LARGE SCALE GENOMIC DNA]</scope>
    <source>
        <strain evidence="2 3">CH446_14T</strain>
    </source>
</reference>
<dbReference type="AlphaFoldDB" id="A0A5D4RAP1"/>
<feature type="transmembrane region" description="Helical" evidence="1">
    <location>
        <begin position="230"/>
        <end position="252"/>
    </location>
</feature>
<feature type="transmembrane region" description="Helical" evidence="1">
    <location>
        <begin position="138"/>
        <end position="157"/>
    </location>
</feature>
<dbReference type="EMBL" id="VTER01000005">
    <property type="protein sequence ID" value="TYS48427.1"/>
    <property type="molecule type" value="Genomic_DNA"/>
</dbReference>
<feature type="transmembrane region" description="Helical" evidence="1">
    <location>
        <begin position="163"/>
        <end position="183"/>
    </location>
</feature>
<keyword evidence="1" id="KW-1133">Transmembrane helix</keyword>
<proteinExistence type="predicted"/>
<dbReference type="NCBIfam" id="NF038403">
    <property type="entry name" value="perm_prefix_1"/>
    <property type="match status" value="1"/>
</dbReference>
<evidence type="ECO:0000256" key="1">
    <source>
        <dbReference type="SAM" id="Phobius"/>
    </source>
</evidence>
<protein>
    <submittedName>
        <fullName evidence="2">Uncharacterized protein</fullName>
    </submittedName>
</protein>
<evidence type="ECO:0000313" key="2">
    <source>
        <dbReference type="EMBL" id="TYS48427.1"/>
    </source>
</evidence>
<gene>
    <name evidence="2" type="ORF">FZD51_09845</name>
</gene>
<dbReference type="Proteomes" id="UP000322139">
    <property type="component" value="Unassembled WGS sequence"/>
</dbReference>
<dbReference type="InterPro" id="IPR047928">
    <property type="entry name" value="Perm_prefix_1"/>
</dbReference>
<feature type="transmembrane region" description="Helical" evidence="1">
    <location>
        <begin position="108"/>
        <end position="126"/>
    </location>
</feature>
<evidence type="ECO:0000313" key="3">
    <source>
        <dbReference type="Proteomes" id="UP000322139"/>
    </source>
</evidence>
<keyword evidence="1" id="KW-0812">Transmembrane</keyword>